<feature type="chain" id="PRO_5045185801" evidence="3">
    <location>
        <begin position="27"/>
        <end position="285"/>
    </location>
</feature>
<keyword evidence="6" id="KW-1185">Reference proteome</keyword>
<dbReference type="InterPro" id="IPR016047">
    <property type="entry name" value="M23ase_b-sheet_dom"/>
</dbReference>
<evidence type="ECO:0000256" key="1">
    <source>
        <dbReference type="ARBA" id="ARBA00022729"/>
    </source>
</evidence>
<dbReference type="PANTHER" id="PTHR21666:SF289">
    <property type="entry name" value="L-ALA--D-GLU ENDOPEPTIDASE"/>
    <property type="match status" value="1"/>
</dbReference>
<feature type="domain" description="M23ase beta-sheet core" evidence="4">
    <location>
        <begin position="186"/>
        <end position="280"/>
    </location>
</feature>
<evidence type="ECO:0000313" key="6">
    <source>
        <dbReference type="Proteomes" id="UP001644719"/>
    </source>
</evidence>
<dbReference type="InterPro" id="IPR011055">
    <property type="entry name" value="Dup_hybrid_motif"/>
</dbReference>
<evidence type="ECO:0000256" key="3">
    <source>
        <dbReference type="SAM" id="SignalP"/>
    </source>
</evidence>
<feature type="region of interest" description="Disordered" evidence="2">
    <location>
        <begin position="41"/>
        <end position="65"/>
    </location>
</feature>
<dbReference type="SUPFAM" id="SSF51261">
    <property type="entry name" value="Duplicated hybrid motif"/>
    <property type="match status" value="1"/>
</dbReference>
<dbReference type="Proteomes" id="UP001644719">
    <property type="component" value="Unassembled WGS sequence"/>
</dbReference>
<reference evidence="5 6" key="1">
    <citation type="journal article" date="2020" name="Cell Host Microbe">
        <title>Functional and Genomic Variation between Human-Derived Isolates of Lachnospiraceae Reveals Inter- and Intra-Species Diversity.</title>
        <authorList>
            <person name="Sorbara M.T."/>
            <person name="Littmann E.R."/>
            <person name="Fontana E."/>
            <person name="Moody T.U."/>
            <person name="Kohout C.E."/>
            <person name="Gjonbalaj M."/>
            <person name="Eaton V."/>
            <person name="Seok R."/>
            <person name="Leiner I.M."/>
            <person name="Pamer E.G."/>
        </authorList>
    </citation>
    <scope>NUCLEOTIDE SEQUENCE [LARGE SCALE GENOMIC DNA]</scope>
    <source>
        <strain evidence="5 6">MSK.17.74</strain>
    </source>
</reference>
<dbReference type="GeneID" id="69513978"/>
<name>A0ABX2HBU2_9FIRM</name>
<protein>
    <submittedName>
        <fullName evidence="5">M23 family metallopeptidase</fullName>
    </submittedName>
</protein>
<dbReference type="InterPro" id="IPR050570">
    <property type="entry name" value="Cell_wall_metabolism_enzyme"/>
</dbReference>
<feature type="signal peptide" evidence="3">
    <location>
        <begin position="1"/>
        <end position="26"/>
    </location>
</feature>
<dbReference type="PANTHER" id="PTHR21666">
    <property type="entry name" value="PEPTIDASE-RELATED"/>
    <property type="match status" value="1"/>
</dbReference>
<dbReference type="CDD" id="cd12797">
    <property type="entry name" value="M23_peptidase"/>
    <property type="match status" value="1"/>
</dbReference>
<evidence type="ECO:0000259" key="4">
    <source>
        <dbReference type="Pfam" id="PF01551"/>
    </source>
</evidence>
<keyword evidence="1 3" id="KW-0732">Signal</keyword>
<gene>
    <name evidence="5" type="ORF">G5B17_17200</name>
</gene>
<dbReference type="Pfam" id="PF01551">
    <property type="entry name" value="Peptidase_M23"/>
    <property type="match status" value="1"/>
</dbReference>
<organism evidence="5 6">
    <name type="scientific">Blautia faecis</name>
    <dbReference type="NCBI Taxonomy" id="871665"/>
    <lineage>
        <taxon>Bacteria</taxon>
        <taxon>Bacillati</taxon>
        <taxon>Bacillota</taxon>
        <taxon>Clostridia</taxon>
        <taxon>Lachnospirales</taxon>
        <taxon>Lachnospiraceae</taxon>
        <taxon>Blautia</taxon>
    </lineage>
</organism>
<evidence type="ECO:0000313" key="5">
    <source>
        <dbReference type="EMBL" id="NSG87103.1"/>
    </source>
</evidence>
<comment type="caution">
    <text evidence="5">The sequence shown here is derived from an EMBL/GenBank/DDBJ whole genome shotgun (WGS) entry which is preliminary data.</text>
</comment>
<sequence length="285" mass="30293">MRKNRTAKFIFNGALLAVMAVLGVTAYQVANKPEHIQEVLPLESTKENDTAKADGANSTDDSSLAEAGTNMVEADLDGISDTGILDSESLINESDNSSATDMASLDNTVDLTNSADINDTADISSSSDIGESTSVNAQISLHKGPEINFSEDTLMEWPVNGHVLIDYSMDQSVYFPTLDQYKLSPAISVQAVEGAPVVSAVNGTVYSIENNAQTGTTVTMELGNGYQAIYGQLTDLDVAEGDTVTKGSIIGYVAAPTIYYSEEGSNLYFAMKKDGEPIDPITYLP</sequence>
<accession>A0ABX2HBU2</accession>
<proteinExistence type="predicted"/>
<dbReference type="RefSeq" id="WP_118583191.1">
    <property type="nucleotide sequence ID" value="NZ_JAAIPV010000062.1"/>
</dbReference>
<evidence type="ECO:0000256" key="2">
    <source>
        <dbReference type="SAM" id="MobiDB-lite"/>
    </source>
</evidence>
<dbReference type="Gene3D" id="2.70.70.10">
    <property type="entry name" value="Glucose Permease (Domain IIA)"/>
    <property type="match status" value="1"/>
</dbReference>
<dbReference type="EMBL" id="JAAITS010000060">
    <property type="protein sequence ID" value="NSG87103.1"/>
    <property type="molecule type" value="Genomic_DNA"/>
</dbReference>